<dbReference type="GO" id="GO:0008168">
    <property type="term" value="F:methyltransferase activity"/>
    <property type="evidence" value="ECO:0007669"/>
    <property type="project" value="InterPro"/>
</dbReference>
<dbReference type="InterPro" id="IPR029063">
    <property type="entry name" value="SAM-dependent_MTases_sf"/>
</dbReference>
<sequence>MENKVLRLDQLLILKGFVESRTKAQQMIENGLVLLDGKVCTKPSKKCHSDSKIIILDDLKYVSRAGYKLEGLLKEYKIDVSGKIACDIGSSTGGFIDCLLQNGVKKVYAVDVNTKQLHSKISLDDRVVKIEKNARYISKKDISDKLDIITIDVSFISITKLLEGILQLSENYTKIISLIKPQFETTNTDKGIVKDKKTHIEVIRKIVKAFRDEGLYCEYLTYSKLPGADGNIEFFGVFSKEPVHSISKSDIISIVDTAWEELK</sequence>
<keyword evidence="1 3" id="KW-0694">RNA-binding</keyword>
<dbReference type="InterPro" id="IPR036986">
    <property type="entry name" value="S4_RNA-bd_sf"/>
</dbReference>
<dbReference type="Gene3D" id="3.10.290.10">
    <property type="entry name" value="RNA-binding S4 domain"/>
    <property type="match status" value="1"/>
</dbReference>
<dbReference type="GO" id="GO:0032259">
    <property type="term" value="P:methylation"/>
    <property type="evidence" value="ECO:0007669"/>
    <property type="project" value="InterPro"/>
</dbReference>
<dbReference type="InterPro" id="IPR002877">
    <property type="entry name" value="RNA_MeTrfase_FtsJ_dom"/>
</dbReference>
<evidence type="ECO:0000256" key="3">
    <source>
        <dbReference type="PROSITE-ProRule" id="PRU00182"/>
    </source>
</evidence>
<dbReference type="PROSITE" id="PS50889">
    <property type="entry name" value="S4"/>
    <property type="match status" value="1"/>
</dbReference>
<dbReference type="PANTHER" id="PTHR32319">
    <property type="entry name" value="BACTERIAL HEMOLYSIN-LIKE PROTEIN"/>
    <property type="match status" value="1"/>
</dbReference>
<dbReference type="HOGENOM" id="CLU_058015_1_0_0"/>
<feature type="domain" description="RNA-binding S4" evidence="4">
    <location>
        <begin position="6"/>
        <end position="70"/>
    </location>
</feature>
<dbReference type="InterPro" id="IPR047048">
    <property type="entry name" value="TlyA"/>
</dbReference>
<comment type="similarity">
    <text evidence="2">Belongs to the TlyA family.</text>
</comment>
<dbReference type="eggNOG" id="COG1189">
    <property type="taxonomic scope" value="Bacteria"/>
</dbReference>
<dbReference type="InterPro" id="IPR004538">
    <property type="entry name" value="Hemolysin_A/TlyA"/>
</dbReference>
<dbReference type="GO" id="GO:0003723">
    <property type="term" value="F:RNA binding"/>
    <property type="evidence" value="ECO:0007669"/>
    <property type="project" value="UniProtKB-KW"/>
</dbReference>
<dbReference type="OrthoDB" id="9784736at2"/>
<evidence type="ECO:0000313" key="6">
    <source>
        <dbReference type="Proteomes" id="UP000002415"/>
    </source>
</evidence>
<dbReference type="PIRSF" id="PIRSF005578">
    <property type="entry name" value="TlyA"/>
    <property type="match status" value="1"/>
</dbReference>
<evidence type="ECO:0000259" key="4">
    <source>
        <dbReference type="SMART" id="SM00363"/>
    </source>
</evidence>
<dbReference type="InterPro" id="IPR002942">
    <property type="entry name" value="S4_RNA-bd"/>
</dbReference>
<reference evidence="5 6" key="2">
    <citation type="journal article" date="2009" name="Proc. Natl. Acad. Sci. U.S.A.">
        <title>On the chimeric nature, thermophilic origin, and phylogenetic placement of the Thermotogales.</title>
        <authorList>
            <person name="Zhaxybayeva O."/>
            <person name="Swithers K.S."/>
            <person name="Lapierre P."/>
            <person name="Fournier G.P."/>
            <person name="Bickhart D.M."/>
            <person name="DeBoy R.T."/>
            <person name="Nelson K.E."/>
            <person name="Nesbo C.L."/>
            <person name="Doolittle W.F."/>
            <person name="Gogarten J.P."/>
            <person name="Noll K.M."/>
        </authorList>
    </citation>
    <scope>NUCLEOTIDE SEQUENCE [LARGE SCALE GENOMIC DNA]</scope>
    <source>
        <strain evidence="6">ATCC 35602 / DSM 5306 / Rt17-B1</strain>
    </source>
</reference>
<dbReference type="Gene3D" id="3.40.50.150">
    <property type="entry name" value="Vaccinia Virus protein VP39"/>
    <property type="match status" value="1"/>
</dbReference>
<protein>
    <submittedName>
        <fullName evidence="5">Hemolysin A</fullName>
    </submittedName>
</protein>
<evidence type="ECO:0000256" key="1">
    <source>
        <dbReference type="ARBA" id="ARBA00022884"/>
    </source>
</evidence>
<dbReference type="Pfam" id="PF01728">
    <property type="entry name" value="FtsJ"/>
    <property type="match status" value="1"/>
</dbReference>
<proteinExistence type="inferred from homology"/>
<dbReference type="KEGG" id="fno:Fnod_0688"/>
<dbReference type="Pfam" id="PF01479">
    <property type="entry name" value="S4"/>
    <property type="match status" value="1"/>
</dbReference>
<evidence type="ECO:0000313" key="5">
    <source>
        <dbReference type="EMBL" id="ABS60543.1"/>
    </source>
</evidence>
<gene>
    <name evidence="5" type="ordered locus">Fnod_0688</name>
</gene>
<dbReference type="SUPFAM" id="SSF55174">
    <property type="entry name" value="Alpha-L RNA-binding motif"/>
    <property type="match status" value="1"/>
</dbReference>
<dbReference type="SMART" id="SM00363">
    <property type="entry name" value="S4"/>
    <property type="match status" value="1"/>
</dbReference>
<dbReference type="EMBL" id="CP000771">
    <property type="protein sequence ID" value="ABS60543.1"/>
    <property type="molecule type" value="Genomic_DNA"/>
</dbReference>
<dbReference type="AlphaFoldDB" id="A7HKW0"/>
<evidence type="ECO:0000256" key="2">
    <source>
        <dbReference type="ARBA" id="ARBA00029460"/>
    </source>
</evidence>
<reference evidence="5 6" key="1">
    <citation type="submission" date="2007-07" db="EMBL/GenBank/DDBJ databases">
        <title>Complete sequence of Fervidobacterium nodosum Rt17-B1.</title>
        <authorList>
            <consortium name="US DOE Joint Genome Institute"/>
            <person name="Copeland A."/>
            <person name="Lucas S."/>
            <person name="Lapidus A."/>
            <person name="Barry K."/>
            <person name="Glavina del Rio T."/>
            <person name="Dalin E."/>
            <person name="Tice H."/>
            <person name="Pitluck S."/>
            <person name="Saunders E."/>
            <person name="Brettin T."/>
            <person name="Bruce D."/>
            <person name="Detter J.C."/>
            <person name="Han C."/>
            <person name="Schmutz J."/>
            <person name="Larimer F."/>
            <person name="Land M."/>
            <person name="Hauser L."/>
            <person name="Kyrpides N."/>
            <person name="Mikhailova N."/>
            <person name="Nelson K."/>
            <person name="Gogarten J.P."/>
            <person name="Noll K."/>
            <person name="Richardson P."/>
        </authorList>
    </citation>
    <scope>NUCLEOTIDE SEQUENCE [LARGE SCALE GENOMIC DNA]</scope>
    <source>
        <strain evidence="6">ATCC 35602 / DSM 5306 / Rt17-B1</strain>
    </source>
</reference>
<dbReference type="PANTHER" id="PTHR32319:SF0">
    <property type="entry name" value="BACTERIAL HEMOLYSIN-LIKE PROTEIN"/>
    <property type="match status" value="1"/>
</dbReference>
<dbReference type="RefSeq" id="WP_011993862.1">
    <property type="nucleotide sequence ID" value="NC_009718.1"/>
</dbReference>
<dbReference type="Proteomes" id="UP000002415">
    <property type="component" value="Chromosome"/>
</dbReference>
<dbReference type="NCBIfam" id="TIGR00478">
    <property type="entry name" value="tly"/>
    <property type="match status" value="1"/>
</dbReference>
<dbReference type="STRING" id="381764.Fnod_0688"/>
<organism evidence="5 6">
    <name type="scientific">Fervidobacterium nodosum (strain ATCC 35602 / DSM 5306 / Rt17-B1)</name>
    <dbReference type="NCBI Taxonomy" id="381764"/>
    <lineage>
        <taxon>Bacteria</taxon>
        <taxon>Thermotogati</taxon>
        <taxon>Thermotogota</taxon>
        <taxon>Thermotogae</taxon>
        <taxon>Thermotogales</taxon>
        <taxon>Fervidobacteriaceae</taxon>
        <taxon>Fervidobacterium</taxon>
    </lineage>
</organism>
<accession>A7HKW0</accession>
<dbReference type="CDD" id="cd00165">
    <property type="entry name" value="S4"/>
    <property type="match status" value="1"/>
</dbReference>
<keyword evidence="6" id="KW-1185">Reference proteome</keyword>
<name>A7HKW0_FERNB</name>
<dbReference type="SUPFAM" id="SSF53335">
    <property type="entry name" value="S-adenosyl-L-methionine-dependent methyltransferases"/>
    <property type="match status" value="1"/>
</dbReference>